<proteinExistence type="predicted"/>
<accession>A0A699R4R3</accession>
<dbReference type="EMBL" id="BKCJ011064091">
    <property type="protein sequence ID" value="GFC78114.1"/>
    <property type="molecule type" value="Genomic_DNA"/>
</dbReference>
<feature type="non-terminal residue" evidence="1">
    <location>
        <position position="1"/>
    </location>
</feature>
<gene>
    <name evidence="1" type="ORF">Tci_850084</name>
</gene>
<sequence length="96" mass="10675">SIISNVVPMNYILSRDGRLPGHEVVNDDFCESGVIHLIASLLTFVLYLIHKVLPDHIGKVDVDSVIESPKHLSLRQSETVNSRAFACKTLVDHRGK</sequence>
<comment type="caution">
    <text evidence="1">The sequence shown here is derived from an EMBL/GenBank/DDBJ whole genome shotgun (WGS) entry which is preliminary data.</text>
</comment>
<protein>
    <submittedName>
        <fullName evidence="1">Uncharacterized protein</fullName>
    </submittedName>
</protein>
<dbReference type="AlphaFoldDB" id="A0A699R4R3"/>
<evidence type="ECO:0000313" key="1">
    <source>
        <dbReference type="EMBL" id="GFC78114.1"/>
    </source>
</evidence>
<organism evidence="1">
    <name type="scientific">Tanacetum cinerariifolium</name>
    <name type="common">Dalmatian daisy</name>
    <name type="synonym">Chrysanthemum cinerariifolium</name>
    <dbReference type="NCBI Taxonomy" id="118510"/>
    <lineage>
        <taxon>Eukaryota</taxon>
        <taxon>Viridiplantae</taxon>
        <taxon>Streptophyta</taxon>
        <taxon>Embryophyta</taxon>
        <taxon>Tracheophyta</taxon>
        <taxon>Spermatophyta</taxon>
        <taxon>Magnoliopsida</taxon>
        <taxon>eudicotyledons</taxon>
        <taxon>Gunneridae</taxon>
        <taxon>Pentapetalae</taxon>
        <taxon>asterids</taxon>
        <taxon>campanulids</taxon>
        <taxon>Asterales</taxon>
        <taxon>Asteraceae</taxon>
        <taxon>Asteroideae</taxon>
        <taxon>Anthemideae</taxon>
        <taxon>Anthemidinae</taxon>
        <taxon>Tanacetum</taxon>
    </lineage>
</organism>
<name>A0A699R4R3_TANCI</name>
<reference evidence="1" key="1">
    <citation type="journal article" date="2019" name="Sci. Rep.">
        <title>Draft genome of Tanacetum cinerariifolium, the natural source of mosquito coil.</title>
        <authorList>
            <person name="Yamashiro T."/>
            <person name="Shiraishi A."/>
            <person name="Satake H."/>
            <person name="Nakayama K."/>
        </authorList>
    </citation>
    <scope>NUCLEOTIDE SEQUENCE</scope>
</reference>